<sequence length="147" mass="16700">MPRKKNEKSFKEFECTVKDIFLGEVKSKNIFPLLILHLISNETQYGNKLISKIKEMSGNIMTVNPNTIYPLLKRMEELNLVRGKWDDGGRTTLPNDVAPGELVTVVVKVKAPDAIGWYILQIEAVQEGVTWFQKVIEGSTYVDKCNI</sequence>
<evidence type="ECO:0000259" key="1">
    <source>
        <dbReference type="Pfam" id="PF03551"/>
    </source>
</evidence>
<gene>
    <name evidence="2" type="ORF">S01H4_56563</name>
</gene>
<reference evidence="2" key="1">
    <citation type="journal article" date="2014" name="Front. Microbiol.">
        <title>High frequency of phylogenetically diverse reductive dehalogenase-homologous genes in deep subseafloor sedimentary metagenomes.</title>
        <authorList>
            <person name="Kawai M."/>
            <person name="Futagami T."/>
            <person name="Toyoda A."/>
            <person name="Takaki Y."/>
            <person name="Nishi S."/>
            <person name="Hori S."/>
            <person name="Arai W."/>
            <person name="Tsubouchi T."/>
            <person name="Morono Y."/>
            <person name="Uchiyama I."/>
            <person name="Ito T."/>
            <person name="Fujiyama A."/>
            <person name="Inagaki F."/>
            <person name="Takami H."/>
        </authorList>
    </citation>
    <scope>NUCLEOTIDE SEQUENCE</scope>
    <source>
        <strain evidence="2">Expedition CK06-06</strain>
    </source>
</reference>
<dbReference type="EMBL" id="BART01032789">
    <property type="protein sequence ID" value="GAH14758.1"/>
    <property type="molecule type" value="Genomic_DNA"/>
</dbReference>
<evidence type="ECO:0000313" key="2">
    <source>
        <dbReference type="EMBL" id="GAH14758.1"/>
    </source>
</evidence>
<dbReference type="InterPro" id="IPR036390">
    <property type="entry name" value="WH_DNA-bd_sf"/>
</dbReference>
<dbReference type="InterPro" id="IPR036388">
    <property type="entry name" value="WH-like_DNA-bd_sf"/>
</dbReference>
<dbReference type="SUPFAM" id="SSF46785">
    <property type="entry name" value="Winged helix' DNA-binding domain"/>
    <property type="match status" value="1"/>
</dbReference>
<comment type="caution">
    <text evidence="2">The sequence shown here is derived from an EMBL/GenBank/DDBJ whole genome shotgun (WGS) entry which is preliminary data.</text>
</comment>
<dbReference type="AlphaFoldDB" id="X1F1Q6"/>
<accession>X1F1Q6</accession>
<organism evidence="2">
    <name type="scientific">marine sediment metagenome</name>
    <dbReference type="NCBI Taxonomy" id="412755"/>
    <lineage>
        <taxon>unclassified sequences</taxon>
        <taxon>metagenomes</taxon>
        <taxon>ecological metagenomes</taxon>
    </lineage>
</organism>
<name>X1F1Q6_9ZZZZ</name>
<proteinExistence type="predicted"/>
<dbReference type="Pfam" id="PF03551">
    <property type="entry name" value="PadR"/>
    <property type="match status" value="1"/>
</dbReference>
<feature type="domain" description="Transcription regulator PadR N-terminal" evidence="1">
    <location>
        <begin position="35"/>
        <end position="88"/>
    </location>
</feature>
<dbReference type="InterPro" id="IPR005149">
    <property type="entry name" value="Tscrpt_reg_PadR_N"/>
</dbReference>
<dbReference type="Gene3D" id="1.10.10.10">
    <property type="entry name" value="Winged helix-like DNA-binding domain superfamily/Winged helix DNA-binding domain"/>
    <property type="match status" value="1"/>
</dbReference>
<protein>
    <recommendedName>
        <fullName evidence="1">Transcription regulator PadR N-terminal domain-containing protein</fullName>
    </recommendedName>
</protein>